<organism evidence="3 4">
    <name type="scientific">Achromobacter insolitus</name>
    <dbReference type="NCBI Taxonomy" id="217204"/>
    <lineage>
        <taxon>Bacteria</taxon>
        <taxon>Pseudomonadati</taxon>
        <taxon>Pseudomonadota</taxon>
        <taxon>Betaproteobacteria</taxon>
        <taxon>Burkholderiales</taxon>
        <taxon>Alcaligenaceae</taxon>
        <taxon>Achromobacter</taxon>
    </lineage>
</organism>
<evidence type="ECO:0000256" key="2">
    <source>
        <dbReference type="SAM" id="SignalP"/>
    </source>
</evidence>
<dbReference type="PANTHER" id="PTHR42928:SF5">
    <property type="entry name" value="BLR1237 PROTEIN"/>
    <property type="match status" value="1"/>
</dbReference>
<protein>
    <submittedName>
        <fullName evidence="3">Uncharacterized protein</fullName>
    </submittedName>
</protein>
<evidence type="ECO:0000313" key="4">
    <source>
        <dbReference type="Proteomes" id="UP000494183"/>
    </source>
</evidence>
<dbReference type="PANTHER" id="PTHR42928">
    <property type="entry name" value="TRICARBOXYLATE-BINDING PROTEIN"/>
    <property type="match status" value="1"/>
</dbReference>
<dbReference type="InterPro" id="IPR042100">
    <property type="entry name" value="Bug_dom1"/>
</dbReference>
<sequence length="328" mass="33898">MKNNIQSALIAATLCLPALAGAASSGASSYPQADKPIHFVVGFPAGSTIDNVSRVVLDDIRTRSGAQIIVENKPGALGVLGVDTVARAAPDGYTMMPSSSATSSSGPYLSKAFQRYDAMKDFTQVGRVVRFDVVIVTRAAGQHGDARQLVAAAKAKPNAVTSGYGSGTGQVVAAAFSRAAGADVLGVPYKGQPAAVTDLLGGRIDFVAADLGAVLPQIRAGNLNAVALVSSKRSTILPAVPTAQELGMGSLDLTGWIGVAGPAGLAPEAARWWSEQLTATMREPAVQEKLRAMGMEPDLATGDPLQQFVRAQYDAWGQQIRQAGIQPE</sequence>
<dbReference type="InterPro" id="IPR005064">
    <property type="entry name" value="BUG"/>
</dbReference>
<name>A0A6S7FCW2_9BURK</name>
<reference evidence="3 4" key="1">
    <citation type="submission" date="2020-04" db="EMBL/GenBank/DDBJ databases">
        <authorList>
            <person name="De Canck E."/>
        </authorList>
    </citation>
    <scope>NUCLEOTIDE SEQUENCE [LARGE SCALE GENOMIC DNA]</scope>
    <source>
        <strain evidence="3 4">LMG 6000</strain>
    </source>
</reference>
<accession>A0A6S7FCW2</accession>
<comment type="similarity">
    <text evidence="1">Belongs to the UPF0065 (bug) family.</text>
</comment>
<dbReference type="Proteomes" id="UP000494183">
    <property type="component" value="Unassembled WGS sequence"/>
</dbReference>
<dbReference type="KEGG" id="ais:BUW96_24390"/>
<dbReference type="EMBL" id="CADILH010000004">
    <property type="protein sequence ID" value="CAB3932773.1"/>
    <property type="molecule type" value="Genomic_DNA"/>
</dbReference>
<dbReference type="PIRSF" id="PIRSF017082">
    <property type="entry name" value="YflP"/>
    <property type="match status" value="1"/>
</dbReference>
<gene>
    <name evidence="3" type="ORF">LMG6000_02882</name>
</gene>
<keyword evidence="2" id="KW-0732">Signal</keyword>
<dbReference type="RefSeq" id="WP_076816702.1">
    <property type="nucleotide sequence ID" value="NZ_CADIJK010000001.1"/>
</dbReference>
<evidence type="ECO:0000313" key="3">
    <source>
        <dbReference type="EMBL" id="CAB3932773.1"/>
    </source>
</evidence>
<dbReference type="CDD" id="cd07012">
    <property type="entry name" value="PBP2_Bug_TTT"/>
    <property type="match status" value="1"/>
</dbReference>
<dbReference type="Gene3D" id="3.40.190.10">
    <property type="entry name" value="Periplasmic binding protein-like II"/>
    <property type="match status" value="1"/>
</dbReference>
<dbReference type="Pfam" id="PF03401">
    <property type="entry name" value="TctC"/>
    <property type="match status" value="1"/>
</dbReference>
<dbReference type="AlphaFoldDB" id="A0A6S7FCW2"/>
<proteinExistence type="inferred from homology"/>
<dbReference type="Gene3D" id="3.40.190.150">
    <property type="entry name" value="Bordetella uptake gene, domain 1"/>
    <property type="match status" value="1"/>
</dbReference>
<keyword evidence="4" id="KW-1185">Reference proteome</keyword>
<evidence type="ECO:0000256" key="1">
    <source>
        <dbReference type="ARBA" id="ARBA00006987"/>
    </source>
</evidence>
<dbReference type="SUPFAM" id="SSF53850">
    <property type="entry name" value="Periplasmic binding protein-like II"/>
    <property type="match status" value="1"/>
</dbReference>
<feature type="chain" id="PRO_5028870585" evidence="2">
    <location>
        <begin position="23"/>
        <end position="328"/>
    </location>
</feature>
<dbReference type="GeneID" id="92767001"/>
<feature type="signal peptide" evidence="2">
    <location>
        <begin position="1"/>
        <end position="22"/>
    </location>
</feature>